<dbReference type="Gene3D" id="3.40.50.2000">
    <property type="entry name" value="Glycogen Phosphorylase B"/>
    <property type="match status" value="1"/>
</dbReference>
<gene>
    <name evidence="1" type="ORF">ACFSQP_11025</name>
</gene>
<protein>
    <submittedName>
        <fullName evidence="1">Glycosyltransferase</fullName>
        <ecNumber evidence="1">2.4.-.-</ecNumber>
    </submittedName>
</protein>
<organism evidence="1 2">
    <name type="scientific">Bizionia sediminis</name>
    <dbReference type="NCBI Taxonomy" id="1737064"/>
    <lineage>
        <taxon>Bacteria</taxon>
        <taxon>Pseudomonadati</taxon>
        <taxon>Bacteroidota</taxon>
        <taxon>Flavobacteriia</taxon>
        <taxon>Flavobacteriales</taxon>
        <taxon>Flavobacteriaceae</taxon>
        <taxon>Bizionia</taxon>
    </lineage>
</organism>
<name>A0ABW5KWF4_9FLAO</name>
<dbReference type="Proteomes" id="UP001597472">
    <property type="component" value="Unassembled WGS sequence"/>
</dbReference>
<evidence type="ECO:0000313" key="1">
    <source>
        <dbReference type="EMBL" id="MFD2552350.1"/>
    </source>
</evidence>
<comment type="caution">
    <text evidence="1">The sequence shown here is derived from an EMBL/GenBank/DDBJ whole genome shotgun (WGS) entry which is preliminary data.</text>
</comment>
<proteinExistence type="predicted"/>
<dbReference type="Pfam" id="PF13692">
    <property type="entry name" value="Glyco_trans_1_4"/>
    <property type="match status" value="1"/>
</dbReference>
<keyword evidence="2" id="KW-1185">Reference proteome</keyword>
<dbReference type="EC" id="2.4.-.-" evidence="1"/>
<keyword evidence="1" id="KW-0808">Transferase</keyword>
<sequence length="396" mass="46148">MKLNTLNFLKKNKLYLIGPTESILTKRGNRFPNIAKFFVAEGEDVVYYSSNFYHAEKRFFTKQEIEEASINLDYTLRILSVLGYYSNVSPRRVISNLLFSIKLFFILLREVAKEDRILLPSRPVELIFFIAILKRLKGVKIYLDIQDVWPDALNIDNKRKKKVFEVYCNFYLKPSLKYYNEALHVAPSFKLWLRRYARKTPSSFVPLGWENERWSDVKLKRYKESSSIKLVCVAQLQHQIDVMPILEVLKDSTELHLTILGEDGTGERYNDVINYINNHGINNVTILGKIDRKDMVRYLEDKDIGVLPMITSSIPNKIFDYMAAMLPIVVLGQNDSSNFVVENHIGWQCDFNSKDLGVLLKSLNSMEIQSKKNQVVSLRDNFSRDILHRKIKDIIT</sequence>
<dbReference type="GO" id="GO:0016757">
    <property type="term" value="F:glycosyltransferase activity"/>
    <property type="evidence" value="ECO:0007669"/>
    <property type="project" value="UniProtKB-KW"/>
</dbReference>
<keyword evidence="1" id="KW-0328">Glycosyltransferase</keyword>
<reference evidence="2" key="1">
    <citation type="journal article" date="2019" name="Int. J. Syst. Evol. Microbiol.">
        <title>The Global Catalogue of Microorganisms (GCM) 10K type strain sequencing project: providing services to taxonomists for standard genome sequencing and annotation.</title>
        <authorList>
            <consortium name="The Broad Institute Genomics Platform"/>
            <consortium name="The Broad Institute Genome Sequencing Center for Infectious Disease"/>
            <person name="Wu L."/>
            <person name="Ma J."/>
        </authorList>
    </citation>
    <scope>NUCLEOTIDE SEQUENCE [LARGE SCALE GENOMIC DNA]</scope>
    <source>
        <strain evidence="2">KCTC 42587</strain>
    </source>
</reference>
<dbReference type="SUPFAM" id="SSF53756">
    <property type="entry name" value="UDP-Glycosyltransferase/glycogen phosphorylase"/>
    <property type="match status" value="1"/>
</dbReference>
<accession>A0ABW5KWF4</accession>
<dbReference type="RefSeq" id="WP_376894387.1">
    <property type="nucleotide sequence ID" value="NZ_JBHULS010000005.1"/>
</dbReference>
<dbReference type="EMBL" id="JBHULS010000005">
    <property type="protein sequence ID" value="MFD2552350.1"/>
    <property type="molecule type" value="Genomic_DNA"/>
</dbReference>
<evidence type="ECO:0000313" key="2">
    <source>
        <dbReference type="Proteomes" id="UP001597472"/>
    </source>
</evidence>